<dbReference type="Proteomes" id="UP000665043">
    <property type="component" value="Chromosome"/>
</dbReference>
<keyword evidence="3 4" id="KW-0732">Signal</keyword>
<dbReference type="SMART" id="SM00710">
    <property type="entry name" value="PbH1"/>
    <property type="match status" value="10"/>
</dbReference>
<reference evidence="6 7" key="1">
    <citation type="submission" date="2019-12" db="EMBL/GenBank/DDBJ databases">
        <title>The whole genome sequencing of a strain isolated from a Mars analog, Dalangtan Playa.</title>
        <authorList>
            <person name="Huang T."/>
        </authorList>
    </citation>
    <scope>NUCLEOTIDE SEQUENCE [LARGE SCALE GENOMIC DNA]</scope>
    <source>
        <strain evidence="6 7">DP4-553-S</strain>
    </source>
</reference>
<dbReference type="Pfam" id="PF00754">
    <property type="entry name" value="F5_F8_type_C"/>
    <property type="match status" value="1"/>
</dbReference>
<dbReference type="NCBIfam" id="NF033679">
    <property type="entry name" value="DNRLRE_dom"/>
    <property type="match status" value="1"/>
</dbReference>
<dbReference type="InterPro" id="IPR011050">
    <property type="entry name" value="Pectin_lyase_fold/virulence"/>
</dbReference>
<dbReference type="InterPro" id="IPR012334">
    <property type="entry name" value="Pectin_lyas_fold"/>
</dbReference>
<dbReference type="Gene3D" id="2.160.20.10">
    <property type="entry name" value="Single-stranded right-handed beta-helix, Pectin lyase-like"/>
    <property type="match status" value="1"/>
</dbReference>
<dbReference type="InterPro" id="IPR008979">
    <property type="entry name" value="Galactose-bd-like_sf"/>
</dbReference>
<dbReference type="Pfam" id="PF05048">
    <property type="entry name" value="NosD"/>
    <property type="match status" value="1"/>
</dbReference>
<evidence type="ECO:0000259" key="5">
    <source>
        <dbReference type="PROSITE" id="PS50022"/>
    </source>
</evidence>
<dbReference type="InterPro" id="IPR006626">
    <property type="entry name" value="PbH1"/>
</dbReference>
<name>A0ABX7VY35_9BACI</name>
<dbReference type="InterPro" id="IPR000421">
    <property type="entry name" value="FA58C"/>
</dbReference>
<dbReference type="InterPro" id="IPR024535">
    <property type="entry name" value="RHGA/B-epi-like_pectate_lyase"/>
</dbReference>
<dbReference type="EMBL" id="CP046956">
    <property type="protein sequence ID" value="QTN00566.1"/>
    <property type="molecule type" value="Genomic_DNA"/>
</dbReference>
<evidence type="ECO:0000313" key="6">
    <source>
        <dbReference type="EMBL" id="QTN00566.1"/>
    </source>
</evidence>
<dbReference type="InterPro" id="IPR007742">
    <property type="entry name" value="NosD_dom"/>
</dbReference>
<keyword evidence="7" id="KW-1185">Reference proteome</keyword>
<dbReference type="Gene3D" id="2.60.120.260">
    <property type="entry name" value="Galactose-binding domain-like"/>
    <property type="match status" value="1"/>
</dbReference>
<protein>
    <submittedName>
        <fullName evidence="6">DNRLRE domain-containing protein</fullName>
    </submittedName>
</protein>
<dbReference type="Pfam" id="PF12708">
    <property type="entry name" value="Pect-lyase_RHGA_epim"/>
    <property type="match status" value="1"/>
</dbReference>
<dbReference type="SUPFAM" id="SSF51126">
    <property type="entry name" value="Pectin lyase-like"/>
    <property type="match status" value="1"/>
</dbReference>
<evidence type="ECO:0000256" key="2">
    <source>
        <dbReference type="ARBA" id="ARBA00022525"/>
    </source>
</evidence>
<dbReference type="RefSeq" id="WP_209365698.1">
    <property type="nucleotide sequence ID" value="NZ_CP046956.1"/>
</dbReference>
<feature type="chain" id="PRO_5045659291" evidence="4">
    <location>
        <begin position="30"/>
        <end position="832"/>
    </location>
</feature>
<gene>
    <name evidence="6" type="ORF">ERJ70_15435</name>
</gene>
<proteinExistence type="predicted"/>
<evidence type="ECO:0000256" key="3">
    <source>
        <dbReference type="ARBA" id="ARBA00022729"/>
    </source>
</evidence>
<evidence type="ECO:0000256" key="4">
    <source>
        <dbReference type="SAM" id="SignalP"/>
    </source>
</evidence>
<feature type="domain" description="F5/8 type C" evidence="5">
    <location>
        <begin position="20"/>
        <end position="141"/>
    </location>
</feature>
<keyword evidence="2" id="KW-0964">Secreted</keyword>
<comment type="subcellular location">
    <subcellularLocation>
        <location evidence="1">Secreted</location>
    </subcellularLocation>
</comment>
<accession>A0ABX7VY35</accession>
<evidence type="ECO:0000256" key="1">
    <source>
        <dbReference type="ARBA" id="ARBA00004613"/>
    </source>
</evidence>
<dbReference type="SUPFAM" id="SSF49785">
    <property type="entry name" value="Galactose-binding domain-like"/>
    <property type="match status" value="1"/>
</dbReference>
<feature type="signal peptide" evidence="4">
    <location>
        <begin position="1"/>
        <end position="29"/>
    </location>
</feature>
<dbReference type="PROSITE" id="PS50022">
    <property type="entry name" value="FA58C_3"/>
    <property type="match status" value="1"/>
</dbReference>
<organism evidence="6 7">
    <name type="scientific">Sediminibacillus dalangtanensis</name>
    <dbReference type="NCBI Taxonomy" id="2729421"/>
    <lineage>
        <taxon>Bacteria</taxon>
        <taxon>Bacillati</taxon>
        <taxon>Bacillota</taxon>
        <taxon>Bacilli</taxon>
        <taxon>Bacillales</taxon>
        <taxon>Bacillaceae</taxon>
        <taxon>Sediminibacillus</taxon>
    </lineage>
</organism>
<dbReference type="InterPro" id="IPR055372">
    <property type="entry name" value="CBM96"/>
</dbReference>
<evidence type="ECO:0000313" key="7">
    <source>
        <dbReference type="Proteomes" id="UP000665043"/>
    </source>
</evidence>
<dbReference type="Pfam" id="PF24517">
    <property type="entry name" value="CBM96"/>
    <property type="match status" value="1"/>
</dbReference>
<sequence length="832" mass="90870">MKSRIVWFSLVCLSLWACLSVLPDNSLHAAETVSHYPVIDVSASVHDGNVPENTLDDNLSTRWSAQGNGQWIQYDLGSIQELGYLGLAFYNGDIRSTTVDIELSIDGEEWSRVVEQQESSGTSINLEAFDFPDQEARYVRIIGHGNSRNDWNSMTAAHIYPPNPDGPIVEELEAIDPGPVPDAQPFTKAGLYYPDKTPYTPPSPHPVTGKTIHVTDFGADLQDNSNDDTAAINAAIQAADPGDEVYFPDGTYNLNSTMDNDFTSHIYLKDEVNLRGETETGVLLVSDFDMNDVPNSKVMTAYGKHDLTISNLTITSTFDGNYSENPSENNPDRGGPAYGIFVADSAGQPSHHITVNNITIEKFQRMGVRIEKSNRNTVEQVTFRNATDVGGGGAGYGVGIQGIQGIDRLGHANDTYFNVVKNSHFEGPYLRHGSLIQNYAHNNLVEHNTYRGIIHDAVDLHGQREYLNEVRHNHLVNIPRGGIGVGNTGGTPPNSHSASGAGNYIHHNTLKDTRDGIIVMMGSPETVIKSNKVMHTSTPANAKGIYLLNAPGTIVKNNKIVNNNAEGFWGIFIAEDDGDTRNGGKGAGIPENILVEKNKLIGNSNGIRVEAGKEIRINDNIIRRTAGEDYVNLIEDEPISQSLAPSDDALIDFERPESNYGVMNKDLIDTGAPDRNFYKYFNIKQNPAGSKGRMALYQFDLHDFEGIESAELQLTGKTGSNTSSVTLAVYGVLSNEWQEDSVTWSNAPNVAADRVEVTGIGDSAFFLGTITVDQAETTLHELDVTAFVEEYGTEAISFLVADTQGQNGNINLYSKEETNETRRPALKITAKP</sequence>